<dbReference type="Proteomes" id="UP001165079">
    <property type="component" value="Unassembled WGS sequence"/>
</dbReference>
<dbReference type="Pfam" id="PF13649">
    <property type="entry name" value="Methyltransf_25"/>
    <property type="match status" value="1"/>
</dbReference>
<sequence>MSESIDGNVLDYYERGGESDRLTRSAHGRLEFERTRAILSSLLGRRPQRILDVGGGMGVHARWLAEDGHDVTVIDPVPSHVAAAARLPGVTAVLGDARRLEAPLGSADAVLLFGPLYHLMSHQDRVTAIREAARVTRPGGLIAAATISRYAAWLDAARRASFGDDTEDAVLRLVAQTGVIDPHRFGSPNFTTAYTHLPGEADAEFTHAGLAAPATVAVEGGAWLVGDLGAILDDPVARERMMAGLRAMEREPTLLGVSSHLLTYARR</sequence>
<dbReference type="EMBL" id="BSTX01000002">
    <property type="protein sequence ID" value="GLZ78820.1"/>
    <property type="molecule type" value="Genomic_DNA"/>
</dbReference>
<dbReference type="AlphaFoldDB" id="A0A9W6SKS9"/>
<accession>A0A9W6SKS9</accession>
<dbReference type="RefSeq" id="WP_285663957.1">
    <property type="nucleotide sequence ID" value="NZ_BSTX01000002.1"/>
</dbReference>
<dbReference type="PANTHER" id="PTHR43591">
    <property type="entry name" value="METHYLTRANSFERASE"/>
    <property type="match status" value="1"/>
</dbReference>
<proteinExistence type="predicted"/>
<feature type="domain" description="Methyltransferase" evidence="1">
    <location>
        <begin position="50"/>
        <end position="140"/>
    </location>
</feature>
<dbReference type="CDD" id="cd02440">
    <property type="entry name" value="AdoMet_MTases"/>
    <property type="match status" value="1"/>
</dbReference>
<evidence type="ECO:0000313" key="3">
    <source>
        <dbReference type="Proteomes" id="UP001165079"/>
    </source>
</evidence>
<comment type="caution">
    <text evidence="2">The sequence shown here is derived from an EMBL/GenBank/DDBJ whole genome shotgun (WGS) entry which is preliminary data.</text>
</comment>
<dbReference type="InterPro" id="IPR041698">
    <property type="entry name" value="Methyltransf_25"/>
</dbReference>
<dbReference type="InterPro" id="IPR029063">
    <property type="entry name" value="SAM-dependent_MTases_sf"/>
</dbReference>
<reference evidence="2" key="1">
    <citation type="submission" date="2023-03" db="EMBL/GenBank/DDBJ databases">
        <title>Actinorhabdospora filicis NBRC 111898.</title>
        <authorList>
            <person name="Ichikawa N."/>
            <person name="Sato H."/>
            <person name="Tonouchi N."/>
        </authorList>
    </citation>
    <scope>NUCLEOTIDE SEQUENCE</scope>
    <source>
        <strain evidence="2">NBRC 111898</strain>
    </source>
</reference>
<dbReference type="Gene3D" id="3.40.50.150">
    <property type="entry name" value="Vaccinia Virus protein VP39"/>
    <property type="match status" value="1"/>
</dbReference>
<keyword evidence="3" id="KW-1185">Reference proteome</keyword>
<dbReference type="SUPFAM" id="SSF53335">
    <property type="entry name" value="S-adenosyl-L-methionine-dependent methyltransferases"/>
    <property type="match status" value="1"/>
</dbReference>
<organism evidence="2 3">
    <name type="scientific">Actinorhabdospora filicis</name>
    <dbReference type="NCBI Taxonomy" id="1785913"/>
    <lineage>
        <taxon>Bacteria</taxon>
        <taxon>Bacillati</taxon>
        <taxon>Actinomycetota</taxon>
        <taxon>Actinomycetes</taxon>
        <taxon>Micromonosporales</taxon>
        <taxon>Micromonosporaceae</taxon>
        <taxon>Actinorhabdospora</taxon>
    </lineage>
</organism>
<name>A0A9W6SKS9_9ACTN</name>
<evidence type="ECO:0000313" key="2">
    <source>
        <dbReference type="EMBL" id="GLZ78820.1"/>
    </source>
</evidence>
<gene>
    <name evidence="2" type="ORF">Afil01_36270</name>
</gene>
<protein>
    <recommendedName>
        <fullName evidence="1">Methyltransferase domain-containing protein</fullName>
    </recommendedName>
</protein>
<dbReference type="PANTHER" id="PTHR43591:SF24">
    <property type="entry name" value="2-METHOXY-6-POLYPRENYL-1,4-BENZOQUINOL METHYLASE, MITOCHONDRIAL"/>
    <property type="match status" value="1"/>
</dbReference>
<evidence type="ECO:0000259" key="1">
    <source>
        <dbReference type="Pfam" id="PF13649"/>
    </source>
</evidence>
<dbReference type="GO" id="GO:0008168">
    <property type="term" value="F:methyltransferase activity"/>
    <property type="evidence" value="ECO:0007669"/>
    <property type="project" value="TreeGrafter"/>
</dbReference>